<feature type="chain" id="PRO_5007818375" description="LysM domain-containing protein" evidence="2">
    <location>
        <begin position="26"/>
        <end position="492"/>
    </location>
</feature>
<dbReference type="PANTHER" id="PTHR37423:SF2">
    <property type="entry name" value="MEMBRANE-BOUND LYTIC MUREIN TRANSGLYCOSYLASE C"/>
    <property type="match status" value="1"/>
</dbReference>
<reference evidence="4 5" key="1">
    <citation type="submission" date="2016-02" db="EMBL/GenBank/DDBJ databases">
        <title>Complete genome sequencing and analysis of ATSB10, Dyella thiooxydans isolated from rhizosphere soil of sunflower (Helianthus annuus L.).</title>
        <authorList>
            <person name="Lee Y."/>
            <person name="Hwangbo K."/>
            <person name="Chung H."/>
            <person name="Yoo J."/>
            <person name="Kim K.Y."/>
            <person name="Sa T.M."/>
            <person name="Um Y."/>
            <person name="Madhaiyan M."/>
        </authorList>
    </citation>
    <scope>NUCLEOTIDE SEQUENCE [LARGE SCALE GENOMIC DNA]</scope>
    <source>
        <strain evidence="4 5">ATSB10</strain>
    </source>
</reference>
<dbReference type="PANTHER" id="PTHR37423">
    <property type="entry name" value="SOLUBLE LYTIC MUREIN TRANSGLYCOSYLASE-RELATED"/>
    <property type="match status" value="1"/>
</dbReference>
<dbReference type="Pfam" id="PF01464">
    <property type="entry name" value="SLT"/>
    <property type="match status" value="1"/>
</dbReference>
<dbReference type="KEGG" id="dtx:ATSB10_03270"/>
<accession>A0A160MX32</accession>
<evidence type="ECO:0000313" key="5">
    <source>
        <dbReference type="Proteomes" id="UP000077255"/>
    </source>
</evidence>
<dbReference type="PATRIC" id="fig|445710.3.peg.325"/>
<name>A0A160MX32_9GAMM</name>
<dbReference type="SUPFAM" id="SSF53955">
    <property type="entry name" value="Lysozyme-like"/>
    <property type="match status" value="1"/>
</dbReference>
<dbReference type="InterPro" id="IPR036779">
    <property type="entry name" value="LysM_dom_sf"/>
</dbReference>
<keyword evidence="2" id="KW-0732">Signal</keyword>
<organism evidence="4 5">
    <name type="scientific">Dyella thiooxydans</name>
    <dbReference type="NCBI Taxonomy" id="445710"/>
    <lineage>
        <taxon>Bacteria</taxon>
        <taxon>Pseudomonadati</taxon>
        <taxon>Pseudomonadota</taxon>
        <taxon>Gammaproteobacteria</taxon>
        <taxon>Lysobacterales</taxon>
        <taxon>Rhodanobacteraceae</taxon>
        <taxon>Dyella</taxon>
    </lineage>
</organism>
<feature type="domain" description="LysM" evidence="3">
    <location>
        <begin position="442"/>
        <end position="486"/>
    </location>
</feature>
<keyword evidence="5" id="KW-1185">Reference proteome</keyword>
<dbReference type="EMBL" id="CP014841">
    <property type="protein sequence ID" value="AND67781.1"/>
    <property type="molecule type" value="Genomic_DNA"/>
</dbReference>
<feature type="signal peptide" evidence="2">
    <location>
        <begin position="1"/>
        <end position="25"/>
    </location>
</feature>
<evidence type="ECO:0000256" key="2">
    <source>
        <dbReference type="SAM" id="SignalP"/>
    </source>
</evidence>
<dbReference type="Gene3D" id="3.10.350.10">
    <property type="entry name" value="LysM domain"/>
    <property type="match status" value="1"/>
</dbReference>
<dbReference type="InterPro" id="IPR023346">
    <property type="entry name" value="Lysozyme-like_dom_sf"/>
</dbReference>
<dbReference type="STRING" id="445710.ATSB10_03270"/>
<dbReference type="RefSeq" id="WP_063670114.1">
    <property type="nucleotide sequence ID" value="NZ_CP014841.1"/>
</dbReference>
<sequence length="492" mass="53402">MSVRVPLLRSLSFAVAVSLAGCASAPDKAPASPSLNALYSQLDTASQGYENALRQARAGDEAGSEKTLAAALDQLKQAAAGCDVASGCDPQRFYAVYDRLLRLKDGSDIGVDGLDTAGESGGPDGLATGAASLPQARRSVTLLHGQKLSELIAMNGPVKAALEMWLTQWRPNLMDAWVNYQYMRFEMWPQYQKADLPEALLFGIMAKESGGKVHAVSRSGAAGPLQFMYSTGLRFGLGTDNGFDTRFDPKQAARANAEYLNEQLGAFNNNLELTLAAYNAGEGRMRRIAGDRPGVSFYDPSVYDELSQETRDYVPAVLAAAWLFLHPDSYNLHFPKVDGRPGQVVLKRPASLSELTVCLGNTANLPGGWFRTLRNLNPRMDPEAEQPAGTALALPKALERAYAARCVDGPWPILASDLHDAVVPKPAVDPSPAKQQRHGPTRHYRVRSGDTLIGIVHRMRCSSVRDVVEANELHGHRIKPGQVLQIPDCRRR</sequence>
<comment type="similarity">
    <text evidence="1">Belongs to the transglycosylase Slt family.</text>
</comment>
<dbReference type="PROSITE" id="PS51782">
    <property type="entry name" value="LYSM"/>
    <property type="match status" value="1"/>
</dbReference>
<dbReference type="AlphaFoldDB" id="A0A160MX32"/>
<dbReference type="InterPro" id="IPR018392">
    <property type="entry name" value="LysM"/>
</dbReference>
<evidence type="ECO:0000259" key="3">
    <source>
        <dbReference type="PROSITE" id="PS51782"/>
    </source>
</evidence>
<dbReference type="CDD" id="cd00118">
    <property type="entry name" value="LysM"/>
    <property type="match status" value="1"/>
</dbReference>
<gene>
    <name evidence="4" type="ORF">ATSB10_03270</name>
</gene>
<evidence type="ECO:0000313" key="4">
    <source>
        <dbReference type="EMBL" id="AND67781.1"/>
    </source>
</evidence>
<evidence type="ECO:0000256" key="1">
    <source>
        <dbReference type="ARBA" id="ARBA00007734"/>
    </source>
</evidence>
<dbReference type="PROSITE" id="PS51257">
    <property type="entry name" value="PROKAR_LIPOPROTEIN"/>
    <property type="match status" value="1"/>
</dbReference>
<dbReference type="Pfam" id="PF01476">
    <property type="entry name" value="LysM"/>
    <property type="match status" value="1"/>
</dbReference>
<protein>
    <recommendedName>
        <fullName evidence="3">LysM domain-containing protein</fullName>
    </recommendedName>
</protein>
<dbReference type="InterPro" id="IPR008258">
    <property type="entry name" value="Transglycosylase_SLT_dom_1"/>
</dbReference>
<dbReference type="SMART" id="SM00257">
    <property type="entry name" value="LysM"/>
    <property type="match status" value="1"/>
</dbReference>
<dbReference type="OrthoDB" id="9815002at2"/>
<dbReference type="SUPFAM" id="SSF54106">
    <property type="entry name" value="LysM domain"/>
    <property type="match status" value="1"/>
</dbReference>
<dbReference type="Gene3D" id="1.10.530.10">
    <property type="match status" value="1"/>
</dbReference>
<dbReference type="Proteomes" id="UP000077255">
    <property type="component" value="Chromosome"/>
</dbReference>
<proteinExistence type="inferred from homology"/>